<keyword evidence="2" id="KW-1185">Reference proteome</keyword>
<dbReference type="AlphaFoldDB" id="A0A8S1K9X0"/>
<reference evidence="1" key="1">
    <citation type="submission" date="2021-01" db="EMBL/GenBank/DDBJ databases">
        <authorList>
            <consortium name="Genoscope - CEA"/>
            <person name="William W."/>
        </authorList>
    </citation>
    <scope>NUCLEOTIDE SEQUENCE</scope>
</reference>
<dbReference type="PANTHER" id="PTHR33706">
    <property type="entry name" value="MORN VARIANT REPEAT PROTEIN"/>
    <property type="match status" value="1"/>
</dbReference>
<protein>
    <submittedName>
        <fullName evidence="1">Uncharacterized protein</fullName>
    </submittedName>
</protein>
<organism evidence="1 2">
    <name type="scientific">Paramecium primaurelia</name>
    <dbReference type="NCBI Taxonomy" id="5886"/>
    <lineage>
        <taxon>Eukaryota</taxon>
        <taxon>Sar</taxon>
        <taxon>Alveolata</taxon>
        <taxon>Ciliophora</taxon>
        <taxon>Intramacronucleata</taxon>
        <taxon>Oligohymenophorea</taxon>
        <taxon>Peniculida</taxon>
        <taxon>Parameciidae</taxon>
        <taxon>Paramecium</taxon>
    </lineage>
</organism>
<dbReference type="OMA" id="IRIDEWV"/>
<sequence>MQSYLYRRILEQQQNWQMGYYILKQNYVQIFMNITINYSGSTNYNQNGVKNGKGIELNENFYYCCQVVYIGEYKNNIKIGRWDTIYLENNIIIGGGNYDNNGLKEGEWVDLHEGYNIYYKQIQSGTYKNGIRQGTFIESFLT</sequence>
<name>A0A8S1K9X0_PARPR</name>
<accession>A0A8S1K9X0</accession>
<evidence type="ECO:0000313" key="1">
    <source>
        <dbReference type="EMBL" id="CAD8051929.1"/>
    </source>
</evidence>
<proteinExistence type="predicted"/>
<dbReference type="EMBL" id="CAJJDM010000014">
    <property type="protein sequence ID" value="CAD8051929.1"/>
    <property type="molecule type" value="Genomic_DNA"/>
</dbReference>
<dbReference type="Proteomes" id="UP000688137">
    <property type="component" value="Unassembled WGS sequence"/>
</dbReference>
<evidence type="ECO:0000313" key="2">
    <source>
        <dbReference type="Proteomes" id="UP000688137"/>
    </source>
</evidence>
<gene>
    <name evidence="1" type="ORF">PPRIM_AZ9-3.1.T0180404</name>
</gene>
<dbReference type="PANTHER" id="PTHR33706:SF1">
    <property type="entry name" value="TPR REPEAT PROTEIN"/>
    <property type="match status" value="1"/>
</dbReference>
<comment type="caution">
    <text evidence="1">The sequence shown here is derived from an EMBL/GenBank/DDBJ whole genome shotgun (WGS) entry which is preliminary data.</text>
</comment>